<dbReference type="Proteomes" id="UP000091820">
    <property type="component" value="Unassembled WGS sequence"/>
</dbReference>
<feature type="coiled-coil region" evidence="10">
    <location>
        <begin position="250"/>
        <end position="295"/>
    </location>
</feature>
<keyword evidence="10" id="KW-0175">Coiled coil</keyword>
<feature type="coiled-coil region" evidence="10">
    <location>
        <begin position="171"/>
        <end position="198"/>
    </location>
</feature>
<keyword evidence="9" id="KW-0966">Cell projection</keyword>
<evidence type="ECO:0000256" key="7">
    <source>
        <dbReference type="ARBA" id="ARBA00023069"/>
    </source>
</evidence>
<dbReference type="InterPro" id="IPR042815">
    <property type="entry name" value="DRC10"/>
</dbReference>
<keyword evidence="12" id="KW-1185">Reference proteome</keyword>
<evidence type="ECO:0000256" key="5">
    <source>
        <dbReference type="ARBA" id="ARBA00022490"/>
    </source>
</evidence>
<keyword evidence="7" id="KW-0969">Cilium</keyword>
<dbReference type="PANTHER" id="PTHR31598:SF1">
    <property type="entry name" value="DYNEIN REGULATORY COMPLEX PROTEIN 10"/>
    <property type="match status" value="1"/>
</dbReference>
<evidence type="ECO:0000313" key="12">
    <source>
        <dbReference type="Proteomes" id="UP000091820"/>
    </source>
</evidence>
<name>A0A1A9W0V3_9MUSC</name>
<comment type="function">
    <text evidence="1">Component of the nexin-dynein regulatory complex (N-DRC), a key regulator of ciliary/flagellar motility which maintains the alignment and integrity of the distal axoneme and regulates microtubule sliding in motile axonemes.</text>
</comment>
<evidence type="ECO:0000256" key="2">
    <source>
        <dbReference type="ARBA" id="ARBA00004611"/>
    </source>
</evidence>
<sequence length="396" mass="47524">MDQKCNLESKEGVKTKGKKLKIRIDSEDSAEANVISAERTIQVNSILTILSESIEKLKISLILPRLLENACILKKVLDKTKYSQCVKLIEDYIDEGQDEKDETPNYLNYRLIKIIDFFHINTNILELLPNWVNELDHNDTSMLKAFKLLHWITDQRLNKSALEELKKEKKIHELFHENEKFKKNIEEFKHQLKSQKINLRWKLAAKEGVIKSHEQNMALKKALNDQRIKEEMAKTSRSVRQIYTASLGKQRELDEELRLTKMNYERLVNENIKQERNARAEKNKLLLQLEALIKRFDQSIGEKMREKMTLEEEYSKQKKLFDEFMIIFREKEAEYEITVVQKEQEEREQQERKVSFFIMNRAARIIQRHFRKYRKAKKRLEKEFQKRQKRRARKLA</sequence>
<keyword evidence="5" id="KW-0963">Cytoplasm</keyword>
<evidence type="ECO:0000256" key="4">
    <source>
        <dbReference type="ARBA" id="ARBA00021752"/>
    </source>
</evidence>
<evidence type="ECO:0000256" key="8">
    <source>
        <dbReference type="ARBA" id="ARBA00023212"/>
    </source>
</evidence>
<reference evidence="11" key="2">
    <citation type="submission" date="2020-05" db="UniProtKB">
        <authorList>
            <consortium name="EnsemblMetazoa"/>
        </authorList>
    </citation>
    <scope>IDENTIFICATION</scope>
    <source>
        <strain evidence="11">IAEA</strain>
    </source>
</reference>
<evidence type="ECO:0000256" key="6">
    <source>
        <dbReference type="ARBA" id="ARBA00022846"/>
    </source>
</evidence>
<evidence type="ECO:0000313" key="11">
    <source>
        <dbReference type="EnsemblMetazoa" id="GBRI002274-PA"/>
    </source>
</evidence>
<protein>
    <recommendedName>
        <fullName evidence="4">Dynein regulatory complex protein 10</fullName>
    </recommendedName>
</protein>
<keyword evidence="6" id="KW-0282">Flagellum</keyword>
<feature type="coiled-coil region" evidence="10">
    <location>
        <begin position="363"/>
        <end position="390"/>
    </location>
</feature>
<organism evidence="11 12">
    <name type="scientific">Glossina brevipalpis</name>
    <dbReference type="NCBI Taxonomy" id="37001"/>
    <lineage>
        <taxon>Eukaryota</taxon>
        <taxon>Metazoa</taxon>
        <taxon>Ecdysozoa</taxon>
        <taxon>Arthropoda</taxon>
        <taxon>Hexapoda</taxon>
        <taxon>Insecta</taxon>
        <taxon>Pterygota</taxon>
        <taxon>Neoptera</taxon>
        <taxon>Endopterygota</taxon>
        <taxon>Diptera</taxon>
        <taxon>Brachycera</taxon>
        <taxon>Muscomorpha</taxon>
        <taxon>Hippoboscoidea</taxon>
        <taxon>Glossinidae</taxon>
        <taxon>Glossina</taxon>
    </lineage>
</organism>
<comment type="subcellular location">
    <subcellularLocation>
        <location evidence="2">Cytoplasm</location>
        <location evidence="2">Cytoskeleton</location>
        <location evidence="2">Flagellum axoneme</location>
    </subcellularLocation>
</comment>
<proteinExistence type="inferred from homology"/>
<dbReference type="PANTHER" id="PTHR31598">
    <property type="entry name" value="IQ DOMAIN-CONTAINING PROTEIN D"/>
    <property type="match status" value="1"/>
</dbReference>
<accession>A0A1A9W0V3</accession>
<evidence type="ECO:0000256" key="1">
    <source>
        <dbReference type="ARBA" id="ARBA00003029"/>
    </source>
</evidence>
<evidence type="ECO:0000256" key="3">
    <source>
        <dbReference type="ARBA" id="ARBA00009071"/>
    </source>
</evidence>
<dbReference type="AlphaFoldDB" id="A0A1A9W0V3"/>
<reference evidence="12" key="1">
    <citation type="submission" date="2014-03" db="EMBL/GenBank/DDBJ databases">
        <authorList>
            <person name="Aksoy S."/>
            <person name="Warren W."/>
            <person name="Wilson R.K."/>
        </authorList>
    </citation>
    <scope>NUCLEOTIDE SEQUENCE [LARGE SCALE GENOMIC DNA]</scope>
    <source>
        <strain evidence="12">IAEA</strain>
    </source>
</reference>
<dbReference type="STRING" id="37001.A0A1A9W0V3"/>
<comment type="similarity">
    <text evidence="3">Belongs to the DRC10 family.</text>
</comment>
<evidence type="ECO:0000256" key="9">
    <source>
        <dbReference type="ARBA" id="ARBA00023273"/>
    </source>
</evidence>
<dbReference type="VEuPathDB" id="VectorBase:GBRI002274"/>
<dbReference type="EnsemblMetazoa" id="GBRI002274-RA">
    <property type="protein sequence ID" value="GBRI002274-PA"/>
    <property type="gene ID" value="GBRI002274"/>
</dbReference>
<evidence type="ECO:0000256" key="10">
    <source>
        <dbReference type="SAM" id="Coils"/>
    </source>
</evidence>
<keyword evidence="8" id="KW-0206">Cytoskeleton</keyword>